<dbReference type="GO" id="GO:0004222">
    <property type="term" value="F:metalloendopeptidase activity"/>
    <property type="evidence" value="ECO:0007669"/>
    <property type="project" value="InterPro"/>
</dbReference>
<dbReference type="InterPro" id="IPR024079">
    <property type="entry name" value="MetalloPept_cat_dom_sf"/>
</dbReference>
<dbReference type="PROSITE" id="PS51885">
    <property type="entry name" value="NEPRILYSIN"/>
    <property type="match status" value="1"/>
</dbReference>
<dbReference type="Proteomes" id="UP001054837">
    <property type="component" value="Unassembled WGS sequence"/>
</dbReference>
<evidence type="ECO:0008006" key="4">
    <source>
        <dbReference type="Google" id="ProtNLM"/>
    </source>
</evidence>
<dbReference type="GO" id="GO:0016485">
    <property type="term" value="P:protein processing"/>
    <property type="evidence" value="ECO:0007669"/>
    <property type="project" value="TreeGrafter"/>
</dbReference>
<organism evidence="2 3">
    <name type="scientific">Caerostris darwini</name>
    <dbReference type="NCBI Taxonomy" id="1538125"/>
    <lineage>
        <taxon>Eukaryota</taxon>
        <taxon>Metazoa</taxon>
        <taxon>Ecdysozoa</taxon>
        <taxon>Arthropoda</taxon>
        <taxon>Chelicerata</taxon>
        <taxon>Arachnida</taxon>
        <taxon>Araneae</taxon>
        <taxon>Araneomorphae</taxon>
        <taxon>Entelegynae</taxon>
        <taxon>Araneoidea</taxon>
        <taxon>Araneidae</taxon>
        <taxon>Caerostris</taxon>
    </lineage>
</organism>
<dbReference type="SUPFAM" id="SSF55486">
    <property type="entry name" value="Metalloproteases ('zincins'), catalytic domain"/>
    <property type="match status" value="1"/>
</dbReference>
<gene>
    <name evidence="2" type="ORF">CDAR_116511</name>
</gene>
<dbReference type="InterPro" id="IPR000718">
    <property type="entry name" value="Peptidase_M13"/>
</dbReference>
<keyword evidence="3" id="KW-1185">Reference proteome</keyword>
<dbReference type="PANTHER" id="PTHR11733:SF133">
    <property type="entry name" value="PHOSPHATE-REGULATING NEUTRAL ENDOPEPTIDASE PHEX"/>
    <property type="match status" value="1"/>
</dbReference>
<feature type="transmembrane region" description="Helical" evidence="1">
    <location>
        <begin position="28"/>
        <end position="48"/>
    </location>
</feature>
<evidence type="ECO:0000256" key="1">
    <source>
        <dbReference type="SAM" id="Phobius"/>
    </source>
</evidence>
<evidence type="ECO:0000313" key="3">
    <source>
        <dbReference type="Proteomes" id="UP001054837"/>
    </source>
</evidence>
<comment type="caution">
    <text evidence="2">The sequence shown here is derived from an EMBL/GenBank/DDBJ whole genome shotgun (WGS) entry which is preliminary data.</text>
</comment>
<dbReference type="Gene3D" id="3.40.390.10">
    <property type="entry name" value="Collagenase (Catalytic Domain)"/>
    <property type="match status" value="1"/>
</dbReference>
<proteinExistence type="predicted"/>
<sequence length="160" mass="18072">MIYAFADDTDYCSPGSTCTITTTLEKRLLIILIIVIAIAIGLCLALAANSKGRTKKILINETSNVCLSPECISTAAHLLHSMDLNQEPCDDFYSFVCKNWIKDTYLVGEITTQFTRLDSNIHLRIKVHIMLKVNKFSVIQSMHNKKWSMCGKRERHGAFE</sequence>
<dbReference type="GO" id="GO:0005886">
    <property type="term" value="C:plasma membrane"/>
    <property type="evidence" value="ECO:0007669"/>
    <property type="project" value="TreeGrafter"/>
</dbReference>
<keyword evidence="1" id="KW-0472">Membrane</keyword>
<keyword evidence="1" id="KW-0812">Transmembrane</keyword>
<dbReference type="PANTHER" id="PTHR11733">
    <property type="entry name" value="ZINC METALLOPROTEASE FAMILY M13 NEPRILYSIN-RELATED"/>
    <property type="match status" value="1"/>
</dbReference>
<reference evidence="2 3" key="1">
    <citation type="submission" date="2021-06" db="EMBL/GenBank/DDBJ databases">
        <title>Caerostris darwini draft genome.</title>
        <authorList>
            <person name="Kono N."/>
            <person name="Arakawa K."/>
        </authorList>
    </citation>
    <scope>NUCLEOTIDE SEQUENCE [LARGE SCALE GENOMIC DNA]</scope>
</reference>
<dbReference type="AlphaFoldDB" id="A0AAV4X5S3"/>
<accession>A0AAV4X5S3</accession>
<name>A0AAV4X5S3_9ARAC</name>
<keyword evidence="1" id="KW-1133">Transmembrane helix</keyword>
<protein>
    <recommendedName>
        <fullName evidence="4">Peptidase M13 N-terminal domain-containing protein</fullName>
    </recommendedName>
</protein>
<dbReference type="EMBL" id="BPLQ01015585">
    <property type="protein sequence ID" value="GIY89148.1"/>
    <property type="molecule type" value="Genomic_DNA"/>
</dbReference>
<evidence type="ECO:0000313" key="2">
    <source>
        <dbReference type="EMBL" id="GIY89148.1"/>
    </source>
</evidence>